<dbReference type="InterPro" id="IPR029039">
    <property type="entry name" value="Flavoprotein-like_sf"/>
</dbReference>
<dbReference type="GO" id="GO:0005829">
    <property type="term" value="C:cytosol"/>
    <property type="evidence" value="ECO:0007669"/>
    <property type="project" value="TreeGrafter"/>
</dbReference>
<name>A0A9P6VS60_MAUEX</name>
<comment type="caution">
    <text evidence="4">The sequence shown here is derived from an EMBL/GenBank/DDBJ whole genome shotgun (WGS) entry which is preliminary data.</text>
</comment>
<gene>
    <name evidence="4" type="ORF">C6P45_004014</name>
</gene>
<organism evidence="4 5">
    <name type="scientific">Maudiozyma exigua</name>
    <name type="common">Yeast</name>
    <name type="synonym">Kazachstania exigua</name>
    <dbReference type="NCBI Taxonomy" id="34358"/>
    <lineage>
        <taxon>Eukaryota</taxon>
        <taxon>Fungi</taxon>
        <taxon>Dikarya</taxon>
        <taxon>Ascomycota</taxon>
        <taxon>Saccharomycotina</taxon>
        <taxon>Saccharomycetes</taxon>
        <taxon>Saccharomycetales</taxon>
        <taxon>Saccharomycetaceae</taxon>
        <taxon>Maudiozyma</taxon>
    </lineage>
</organism>
<evidence type="ECO:0000256" key="1">
    <source>
        <dbReference type="ARBA" id="ARBA00006252"/>
    </source>
</evidence>
<dbReference type="OrthoDB" id="26889at2759"/>
<dbReference type="PANTHER" id="PTHR10204:SF34">
    <property type="entry name" value="NAD(P)H DEHYDROGENASE [QUINONE] 1 ISOFORM 1"/>
    <property type="match status" value="1"/>
</dbReference>
<dbReference type="InterPro" id="IPR051545">
    <property type="entry name" value="NAD(P)H_dehydrogenase_qn"/>
</dbReference>
<proteinExistence type="inferred from homology"/>
<dbReference type="AlphaFoldDB" id="A0A9P6VS60"/>
<dbReference type="Gene3D" id="3.40.50.360">
    <property type="match status" value="1"/>
</dbReference>
<evidence type="ECO:0000313" key="4">
    <source>
        <dbReference type="EMBL" id="KAG0653254.1"/>
    </source>
</evidence>
<dbReference type="PANTHER" id="PTHR10204">
    <property type="entry name" value="NAD P H OXIDOREDUCTASE-RELATED"/>
    <property type="match status" value="1"/>
</dbReference>
<dbReference type="Proteomes" id="UP000750334">
    <property type="component" value="Unassembled WGS sequence"/>
</dbReference>
<dbReference type="SUPFAM" id="SSF52218">
    <property type="entry name" value="Flavoproteins"/>
    <property type="match status" value="1"/>
</dbReference>
<dbReference type="InterPro" id="IPR003680">
    <property type="entry name" value="Flavodoxin_fold"/>
</dbReference>
<protein>
    <recommendedName>
        <fullName evidence="3">Flavodoxin-like fold domain-containing protein</fullName>
    </recommendedName>
</protein>
<accession>A0A9P6VS60</accession>
<keyword evidence="5" id="KW-1185">Reference proteome</keyword>
<sequence>MKVLIVFAHPEKKSLQHSLLKVAVDALEKNGHEVKVSDLYDMKWKIAVDEDDFLNHEKGTRLQPIRAAASAYEEGKLAKDITDEQKRVKWADLIIFQFPLWWYSMPAIMKGWMDRVLNKKFAFSKSGETTTGPLAGKKALMIVTAGGSAEDFSETGFLGDISHILYPIQNGIFKFLGFDALEPIIGYGADSRKP</sequence>
<dbReference type="EMBL" id="PUHR01000476">
    <property type="protein sequence ID" value="KAG0653254.1"/>
    <property type="molecule type" value="Genomic_DNA"/>
</dbReference>
<keyword evidence="2" id="KW-0560">Oxidoreductase</keyword>
<dbReference type="Pfam" id="PF02525">
    <property type="entry name" value="Flavodoxin_2"/>
    <property type="match status" value="1"/>
</dbReference>
<dbReference type="GO" id="GO:0003955">
    <property type="term" value="F:NAD(P)H dehydrogenase (quinone) activity"/>
    <property type="evidence" value="ECO:0007669"/>
    <property type="project" value="TreeGrafter"/>
</dbReference>
<evidence type="ECO:0000313" key="5">
    <source>
        <dbReference type="Proteomes" id="UP000750334"/>
    </source>
</evidence>
<feature type="non-terminal residue" evidence="4">
    <location>
        <position position="194"/>
    </location>
</feature>
<feature type="domain" description="Flavodoxin-like fold" evidence="3">
    <location>
        <begin position="1"/>
        <end position="191"/>
    </location>
</feature>
<evidence type="ECO:0000259" key="3">
    <source>
        <dbReference type="Pfam" id="PF02525"/>
    </source>
</evidence>
<comment type="similarity">
    <text evidence="1">Belongs to the NAD(P)H dehydrogenase (quinone) family.</text>
</comment>
<reference evidence="4 5" key="1">
    <citation type="submission" date="2020-11" db="EMBL/GenBank/DDBJ databases">
        <title>Kefir isolates.</title>
        <authorList>
            <person name="Marcisauskas S."/>
            <person name="Kim Y."/>
            <person name="Blasche S."/>
        </authorList>
    </citation>
    <scope>NUCLEOTIDE SEQUENCE [LARGE SCALE GENOMIC DNA]</scope>
    <source>
        <strain evidence="4 5">OG2</strain>
    </source>
</reference>
<evidence type="ECO:0000256" key="2">
    <source>
        <dbReference type="ARBA" id="ARBA00023002"/>
    </source>
</evidence>